<feature type="compositionally biased region" description="Basic and acidic residues" evidence="1">
    <location>
        <begin position="208"/>
        <end position="218"/>
    </location>
</feature>
<dbReference type="Proteomes" id="UP001360953">
    <property type="component" value="Unassembled WGS sequence"/>
</dbReference>
<feature type="compositionally biased region" description="Basic and acidic residues" evidence="1">
    <location>
        <begin position="7"/>
        <end position="16"/>
    </location>
</feature>
<dbReference type="RefSeq" id="XP_066652096.1">
    <property type="nucleotide sequence ID" value="XM_066793679.1"/>
</dbReference>
<dbReference type="EMBL" id="JBBPEH010000011">
    <property type="protein sequence ID" value="KAK7532428.1"/>
    <property type="molecule type" value="Genomic_DNA"/>
</dbReference>
<evidence type="ECO:0000313" key="2">
    <source>
        <dbReference type="EMBL" id="KAK7532428.1"/>
    </source>
</evidence>
<evidence type="ECO:0000256" key="1">
    <source>
        <dbReference type="SAM" id="MobiDB-lite"/>
    </source>
</evidence>
<feature type="region of interest" description="Disordered" evidence="1">
    <location>
        <begin position="102"/>
        <end position="122"/>
    </location>
</feature>
<feature type="region of interest" description="Disordered" evidence="1">
    <location>
        <begin position="1"/>
        <end position="25"/>
    </location>
</feature>
<reference evidence="2 3" key="1">
    <citation type="submission" date="2024-04" db="EMBL/GenBank/DDBJ databases">
        <title>Phyllosticta paracitricarpa is synonymous to the EU quarantine fungus P. citricarpa based on phylogenomic analyses.</title>
        <authorList>
            <consortium name="Lawrence Berkeley National Laboratory"/>
            <person name="Van ingen-buijs V.A."/>
            <person name="Van westerhoven A.C."/>
            <person name="Haridas S."/>
            <person name="Skiadas P."/>
            <person name="Martin F."/>
            <person name="Groenewald J.Z."/>
            <person name="Crous P.W."/>
            <person name="Seidl M.F."/>
        </authorList>
    </citation>
    <scope>NUCLEOTIDE SEQUENCE [LARGE SCALE GENOMIC DNA]</scope>
    <source>
        <strain evidence="2 3">CPC 17464</strain>
    </source>
</reference>
<organism evidence="2 3">
    <name type="scientific">Phyllosticta citribraziliensis</name>
    <dbReference type="NCBI Taxonomy" id="989973"/>
    <lineage>
        <taxon>Eukaryota</taxon>
        <taxon>Fungi</taxon>
        <taxon>Dikarya</taxon>
        <taxon>Ascomycota</taxon>
        <taxon>Pezizomycotina</taxon>
        <taxon>Dothideomycetes</taxon>
        <taxon>Dothideomycetes incertae sedis</taxon>
        <taxon>Botryosphaeriales</taxon>
        <taxon>Phyllostictaceae</taxon>
        <taxon>Phyllosticta</taxon>
    </lineage>
</organism>
<feature type="compositionally biased region" description="Polar residues" evidence="1">
    <location>
        <begin position="108"/>
        <end position="120"/>
    </location>
</feature>
<proteinExistence type="predicted"/>
<evidence type="ECO:0000313" key="3">
    <source>
        <dbReference type="Proteomes" id="UP001360953"/>
    </source>
</evidence>
<feature type="region of interest" description="Disordered" evidence="1">
    <location>
        <begin position="189"/>
        <end position="218"/>
    </location>
</feature>
<accession>A0ABR1LCU3</accession>
<gene>
    <name evidence="2" type="ORF">J3D65DRAFT_105715</name>
</gene>
<dbReference type="GeneID" id="92026585"/>
<keyword evidence="3" id="KW-1185">Reference proteome</keyword>
<protein>
    <submittedName>
        <fullName evidence="2">Uncharacterized protein</fullName>
    </submittedName>
</protein>
<name>A0ABR1LCU3_9PEZI</name>
<sequence>MKNGRQGARDGIRGEQQRGLTATSRRVPSLALVGCERWAPLLSSPPVRAQSTPTGSFRYDRHPTAALQGLSTRTKTRQGQSLAHHPHISRCQVRSLGAPSPHHCRCNSGHQPDARTSTAGLSRRRRRRHHVFLLACHIHSPLAHLLRNPFFCTCRWSQSQGTSLALAPPASLAGKKAVHRRLKEETIWPKDKKSLKPTLRAARAAGHRNLDGKRTVPP</sequence>
<comment type="caution">
    <text evidence="2">The sequence shown here is derived from an EMBL/GenBank/DDBJ whole genome shotgun (WGS) entry which is preliminary data.</text>
</comment>